<organism evidence="2 3">
    <name type="scientific">Devosia rhizoryzae</name>
    <dbReference type="NCBI Taxonomy" id="2774137"/>
    <lineage>
        <taxon>Bacteria</taxon>
        <taxon>Pseudomonadati</taxon>
        <taxon>Pseudomonadota</taxon>
        <taxon>Alphaproteobacteria</taxon>
        <taxon>Hyphomicrobiales</taxon>
        <taxon>Devosiaceae</taxon>
        <taxon>Devosia</taxon>
    </lineage>
</organism>
<feature type="transmembrane region" description="Helical" evidence="1">
    <location>
        <begin position="61"/>
        <end position="85"/>
    </location>
</feature>
<evidence type="ECO:0000313" key="3">
    <source>
        <dbReference type="Proteomes" id="UP000595857"/>
    </source>
</evidence>
<keyword evidence="1" id="KW-0812">Transmembrane</keyword>
<dbReference type="EMBL" id="CP068046">
    <property type="protein sequence ID" value="QQR40075.1"/>
    <property type="molecule type" value="Genomic_DNA"/>
</dbReference>
<protein>
    <submittedName>
        <fullName evidence="2">Uncharacterized protein</fullName>
    </submittedName>
</protein>
<reference evidence="2 3" key="1">
    <citation type="submission" date="2021-01" db="EMBL/GenBank/DDBJ databases">
        <title>Genome seq and assembly of Devosia sp. LEGU1.</title>
        <authorList>
            <person name="Chhetri G."/>
        </authorList>
    </citation>
    <scope>NUCLEOTIDE SEQUENCE [LARGE SCALE GENOMIC DNA]</scope>
    <source>
        <strain evidence="2 3">LEGU1</strain>
    </source>
</reference>
<proteinExistence type="predicted"/>
<gene>
    <name evidence="2" type="ORF">JI748_03410</name>
</gene>
<keyword evidence="1" id="KW-1133">Transmembrane helix</keyword>
<feature type="transmembrane region" description="Helical" evidence="1">
    <location>
        <begin position="31"/>
        <end position="49"/>
    </location>
</feature>
<sequence>MNITFDPFHMHAGLAVFFVTLAVMRKTGSTLIPLLSVIVVEVILLWPGLTGPESEGRIALNAFLSAIIWPFVISVLGQIGFLEALMTPRESPRR</sequence>
<keyword evidence="1" id="KW-0472">Membrane</keyword>
<accession>A0ABX7CBU2</accession>
<dbReference type="RefSeq" id="WP_201635088.1">
    <property type="nucleotide sequence ID" value="NZ_CP068046.1"/>
</dbReference>
<name>A0ABX7CBU2_9HYPH</name>
<keyword evidence="3" id="KW-1185">Reference proteome</keyword>
<evidence type="ECO:0000256" key="1">
    <source>
        <dbReference type="SAM" id="Phobius"/>
    </source>
</evidence>
<dbReference type="Proteomes" id="UP000595857">
    <property type="component" value="Chromosome"/>
</dbReference>
<evidence type="ECO:0000313" key="2">
    <source>
        <dbReference type="EMBL" id="QQR40075.1"/>
    </source>
</evidence>